<sequence>MLFKPACESLEGRQLLNGTPSSLQIGTVQDTLTYGTTLGFATNPTTVLDADGQAVPGVFRFADATNDVTETVLDVGHYDLTVTFTPVDAADYESVVTTASIDVVQAHLQIRALDATRVYGQADPDLTSAIFIAQGSGWVEADPPWTADGAAATTSSAGVYAIHPTEITEPAFLRNYDIDYVDGRLTITRAIPALAWSNPADIVQGAPLGAKQLDATASVPGVFTYTPAAGTVLNAGAGQALTVAFTPSDPSNFIAVGTSVRINVAAAPPASAREAYDRTFIITIYREMLGRSPEPADLTYWVARLSSGISTYATAQAIWGSAERRLLVQQHRAPAVGFSAALNASLQAAKAAAGVVPAQPTPRRRDVGFVTTLYRAMLGREPEPAGLAYWVDRLLAGASAYRVAQGIWNSPERRLLVRLHQAPAVGYSAALNDALRAARRAGIA</sequence>
<feature type="domain" description="DUF4214" evidence="1">
    <location>
        <begin position="367"/>
        <end position="413"/>
    </location>
</feature>
<dbReference type="InterPro" id="IPR025282">
    <property type="entry name" value="DUF4214"/>
</dbReference>
<evidence type="ECO:0000313" key="4">
    <source>
        <dbReference type="Proteomes" id="UP001216907"/>
    </source>
</evidence>
<dbReference type="Pfam" id="PF18676">
    <property type="entry name" value="MBG_2"/>
    <property type="match status" value="1"/>
</dbReference>
<feature type="domain" description="DUF4214" evidence="1">
    <location>
        <begin position="275"/>
        <end position="324"/>
    </location>
</feature>
<evidence type="ECO:0000313" key="3">
    <source>
        <dbReference type="EMBL" id="MDG3004455.1"/>
    </source>
</evidence>
<dbReference type="InterPro" id="IPR041286">
    <property type="entry name" value="MBG_2"/>
</dbReference>
<dbReference type="EMBL" id="JARRAG010000002">
    <property type="protein sequence ID" value="MDG3004455.1"/>
    <property type="molecule type" value="Genomic_DNA"/>
</dbReference>
<keyword evidence="4" id="KW-1185">Reference proteome</keyword>
<dbReference type="InterPro" id="IPR038255">
    <property type="entry name" value="PBS_linker_sf"/>
</dbReference>
<gene>
    <name evidence="3" type="ORF">PZE19_11775</name>
</gene>
<dbReference type="Pfam" id="PF13946">
    <property type="entry name" value="DUF4214"/>
    <property type="match status" value="2"/>
</dbReference>
<proteinExistence type="predicted"/>
<accession>A0ABT6FA45</accession>
<organism evidence="3 4">
    <name type="scientific">Paludisphaera mucosa</name>
    <dbReference type="NCBI Taxonomy" id="3030827"/>
    <lineage>
        <taxon>Bacteria</taxon>
        <taxon>Pseudomonadati</taxon>
        <taxon>Planctomycetota</taxon>
        <taxon>Planctomycetia</taxon>
        <taxon>Isosphaerales</taxon>
        <taxon>Isosphaeraceae</taxon>
        <taxon>Paludisphaera</taxon>
    </lineage>
</organism>
<protein>
    <submittedName>
        <fullName evidence="3">DUF4214 domain-containing protein</fullName>
    </submittedName>
</protein>
<feature type="domain" description="MBG" evidence="2">
    <location>
        <begin position="108"/>
        <end position="186"/>
    </location>
</feature>
<comment type="caution">
    <text evidence="3">The sequence shown here is derived from an EMBL/GenBank/DDBJ whole genome shotgun (WGS) entry which is preliminary data.</text>
</comment>
<dbReference type="Proteomes" id="UP001216907">
    <property type="component" value="Unassembled WGS sequence"/>
</dbReference>
<evidence type="ECO:0000259" key="2">
    <source>
        <dbReference type="Pfam" id="PF18676"/>
    </source>
</evidence>
<dbReference type="RefSeq" id="WP_277860812.1">
    <property type="nucleotide sequence ID" value="NZ_JARRAG010000002.1"/>
</dbReference>
<reference evidence="3 4" key="1">
    <citation type="submission" date="2023-03" db="EMBL/GenBank/DDBJ databases">
        <title>Paludisphaera mucosa sp. nov. a novel planctomycete from northern fen.</title>
        <authorList>
            <person name="Ivanova A."/>
        </authorList>
    </citation>
    <scope>NUCLEOTIDE SEQUENCE [LARGE SCALE GENOMIC DNA]</scope>
    <source>
        <strain evidence="3 4">Pla2</strain>
    </source>
</reference>
<name>A0ABT6FA45_9BACT</name>
<evidence type="ECO:0000259" key="1">
    <source>
        <dbReference type="Pfam" id="PF13946"/>
    </source>
</evidence>
<dbReference type="Gene3D" id="1.10.3130.20">
    <property type="entry name" value="Phycobilisome linker domain"/>
    <property type="match status" value="1"/>
</dbReference>